<comment type="caution">
    <text evidence="1">The sequence shown here is derived from an EMBL/GenBank/DDBJ whole genome shotgun (WGS) entry which is preliminary data.</text>
</comment>
<keyword evidence="2" id="KW-1185">Reference proteome</keyword>
<reference evidence="1 2" key="1">
    <citation type="submission" date="2023-02" db="EMBL/GenBank/DDBJ databases">
        <title>LHISI_Scaffold_Assembly.</title>
        <authorList>
            <person name="Stuart O.P."/>
            <person name="Cleave R."/>
            <person name="Magrath M.J.L."/>
            <person name="Mikheyev A.S."/>
        </authorList>
    </citation>
    <scope>NUCLEOTIDE SEQUENCE [LARGE SCALE GENOMIC DNA]</scope>
    <source>
        <strain evidence="1">Daus_M_001</strain>
        <tissue evidence="1">Leg muscle</tissue>
    </source>
</reference>
<protein>
    <recommendedName>
        <fullName evidence="3">Reverse transcriptase domain-containing protein</fullName>
    </recommendedName>
</protein>
<name>A0ABQ9IK81_9NEOP</name>
<sequence>MEKNNTYIKVQFNLLNNQVTSLKRLLVSKHTTTRFVECHGDSKLIWQNINNMLVKNCRVKTLDDIVVNMDGILVSNQQEVANIFCNYFSNIVATLTDNCQTNPGNNHHLNTPETASIFLSPVNEEEIIIAINRLKSKKSPGHDLIHPKVIKECQKLVSKPLVDIINVMLTNAISLVSEIINALDQNKQARDIFVDLRKAFDLVNHEILLSKLERYSIRDTALNLLKSY</sequence>
<accession>A0ABQ9IK81</accession>
<evidence type="ECO:0000313" key="2">
    <source>
        <dbReference type="Proteomes" id="UP001159363"/>
    </source>
</evidence>
<dbReference type="EMBL" id="JARBHB010000001">
    <property type="protein sequence ID" value="KAJ8896619.1"/>
    <property type="molecule type" value="Genomic_DNA"/>
</dbReference>
<evidence type="ECO:0000313" key="1">
    <source>
        <dbReference type="EMBL" id="KAJ8896619.1"/>
    </source>
</evidence>
<proteinExistence type="predicted"/>
<dbReference type="Proteomes" id="UP001159363">
    <property type="component" value="Chromosome 1"/>
</dbReference>
<gene>
    <name evidence="1" type="ORF">PR048_001963</name>
</gene>
<organism evidence="1 2">
    <name type="scientific">Dryococelus australis</name>
    <dbReference type="NCBI Taxonomy" id="614101"/>
    <lineage>
        <taxon>Eukaryota</taxon>
        <taxon>Metazoa</taxon>
        <taxon>Ecdysozoa</taxon>
        <taxon>Arthropoda</taxon>
        <taxon>Hexapoda</taxon>
        <taxon>Insecta</taxon>
        <taxon>Pterygota</taxon>
        <taxon>Neoptera</taxon>
        <taxon>Polyneoptera</taxon>
        <taxon>Phasmatodea</taxon>
        <taxon>Verophasmatodea</taxon>
        <taxon>Anareolatae</taxon>
        <taxon>Phasmatidae</taxon>
        <taxon>Eurycanthinae</taxon>
        <taxon>Dryococelus</taxon>
    </lineage>
</organism>
<evidence type="ECO:0008006" key="3">
    <source>
        <dbReference type="Google" id="ProtNLM"/>
    </source>
</evidence>